<keyword evidence="4" id="KW-0007">Acetylation</keyword>
<dbReference type="GO" id="GO:0007021">
    <property type="term" value="P:tubulin complex assembly"/>
    <property type="evidence" value="ECO:0007669"/>
    <property type="project" value="TreeGrafter"/>
</dbReference>
<comment type="subunit">
    <text evidence="6">Supercomplex made of cofactors A to E. Cofactors A and D function by capturing and stabilizing tubulin in a quasi-native conformation. Cofactor E binds to the cofactor D-tubulin complex; interaction with cofactor C then causes the release of tubulin polypeptides that are committed to the native state.</text>
</comment>
<evidence type="ECO:0000256" key="3">
    <source>
        <dbReference type="ARBA" id="ARBA00022490"/>
    </source>
</evidence>
<dbReference type="EMBL" id="HBUF01215867">
    <property type="protein sequence ID" value="CAG6667172.1"/>
    <property type="molecule type" value="Transcribed_RNA"/>
</dbReference>
<protein>
    <submittedName>
        <fullName evidence="9">Tubulin-specific chaperone C</fullName>
    </submittedName>
</protein>
<reference evidence="9" key="1">
    <citation type="submission" date="2021-05" db="EMBL/GenBank/DDBJ databases">
        <authorList>
            <person name="Alioto T."/>
            <person name="Alioto T."/>
            <person name="Gomez Garrido J."/>
        </authorList>
    </citation>
    <scope>NUCLEOTIDE SEQUENCE</scope>
</reference>
<dbReference type="PANTHER" id="PTHR15139">
    <property type="entry name" value="TUBULIN FOLDING COFACTOR C"/>
    <property type="match status" value="1"/>
</dbReference>
<name>A0A8D9EPJ4_9HEMI</name>
<dbReference type="InterPro" id="IPR016098">
    <property type="entry name" value="CAP/MinC_C"/>
</dbReference>
<dbReference type="EMBL" id="HBUF01558147">
    <property type="protein sequence ID" value="CAG6761006.1"/>
    <property type="molecule type" value="Transcribed_RNA"/>
</dbReference>
<dbReference type="InterPro" id="IPR031925">
    <property type="entry name" value="TBCC_N"/>
</dbReference>
<dbReference type="InterPro" id="IPR017901">
    <property type="entry name" value="C-CAP_CF_C-like"/>
</dbReference>
<feature type="compositionally biased region" description="Basic and acidic residues" evidence="7">
    <location>
        <begin position="29"/>
        <end position="43"/>
    </location>
</feature>
<dbReference type="EMBL" id="HBUF01558148">
    <property type="protein sequence ID" value="CAG6761007.1"/>
    <property type="molecule type" value="Transcribed_RNA"/>
</dbReference>
<sequence>MGDQIDKASFGEVNIPEKLLKRDQERQIAMGKRQEERGGREGDGFSDTFNEHYNQIKIIISEMEEGTNDNKEKLIERFADVSKQLLLLNHTIIDAKIFLPSYDMKMYNNKLQDLTEHANALEAKLLPRKKFGFKKADKVKPTSGEGDKIEETVKDVKNKDAVDFVKKSYGYETKDIGFRDKNNETLELSGEDVNKKPISLSNIDSCTIKVNGNASTVHMNNIRNSTIYLGPVSNSVFIDTCTDSTLYFACHQMRMHTSVNTCVYLHVTSRPIIENCKGIGFAPVVDIDSELFQMSGLDANKNHWNEVDDFNWLSVEEKSPNWFVIQDNDQKPIKHQT</sequence>
<proteinExistence type="inferred from homology"/>
<evidence type="ECO:0000259" key="8">
    <source>
        <dbReference type="PROSITE" id="PS51329"/>
    </source>
</evidence>
<accession>A0A8D9EPJ4</accession>
<keyword evidence="3" id="KW-0963">Cytoplasm</keyword>
<comment type="subcellular location">
    <subcellularLocation>
        <location evidence="1">Cytoplasm</location>
    </subcellularLocation>
</comment>
<dbReference type="SMART" id="SM00673">
    <property type="entry name" value="CARP"/>
    <property type="match status" value="2"/>
</dbReference>
<evidence type="ECO:0000256" key="4">
    <source>
        <dbReference type="ARBA" id="ARBA00022990"/>
    </source>
</evidence>
<dbReference type="GO" id="GO:0015631">
    <property type="term" value="F:tubulin binding"/>
    <property type="evidence" value="ECO:0007669"/>
    <property type="project" value="InterPro"/>
</dbReference>
<dbReference type="GO" id="GO:0005737">
    <property type="term" value="C:cytoplasm"/>
    <property type="evidence" value="ECO:0007669"/>
    <property type="project" value="UniProtKB-SubCell"/>
</dbReference>
<dbReference type="InterPro" id="IPR012945">
    <property type="entry name" value="Tubulin-bd_cofactor_C_dom"/>
</dbReference>
<dbReference type="PANTHER" id="PTHR15139:SF0">
    <property type="entry name" value="TUBULIN-SPECIFIC CHAPERONE C"/>
    <property type="match status" value="1"/>
</dbReference>
<evidence type="ECO:0000256" key="2">
    <source>
        <dbReference type="ARBA" id="ARBA00008848"/>
    </source>
</evidence>
<dbReference type="InterPro" id="IPR038397">
    <property type="entry name" value="TBCC_N_sf"/>
</dbReference>
<evidence type="ECO:0000256" key="1">
    <source>
        <dbReference type="ARBA" id="ARBA00004496"/>
    </source>
</evidence>
<dbReference type="Gene3D" id="2.160.20.70">
    <property type="match status" value="1"/>
</dbReference>
<evidence type="ECO:0000313" key="9">
    <source>
        <dbReference type="EMBL" id="CAG6761007.1"/>
    </source>
</evidence>
<dbReference type="EMBL" id="HBUF01342251">
    <property type="protein sequence ID" value="CAG6705139.1"/>
    <property type="molecule type" value="Transcribed_RNA"/>
</dbReference>
<dbReference type="EMBL" id="HBUF01342250">
    <property type="protein sequence ID" value="CAG6705138.1"/>
    <property type="molecule type" value="Transcribed_RNA"/>
</dbReference>
<feature type="domain" description="C-CAP/cofactor C-like" evidence="8">
    <location>
        <begin position="154"/>
        <end position="312"/>
    </location>
</feature>
<dbReference type="AlphaFoldDB" id="A0A8D9EPJ4"/>
<dbReference type="InterPro" id="IPR006599">
    <property type="entry name" value="CARP_motif"/>
</dbReference>
<dbReference type="Pfam" id="PF16752">
    <property type="entry name" value="TBCC_N"/>
    <property type="match status" value="1"/>
</dbReference>
<comment type="similarity">
    <text evidence="2">Belongs to the TBCC family.</text>
</comment>
<evidence type="ECO:0000256" key="5">
    <source>
        <dbReference type="ARBA" id="ARBA00023186"/>
    </source>
</evidence>
<keyword evidence="5" id="KW-0143">Chaperone</keyword>
<organism evidence="9">
    <name type="scientific">Cacopsylla melanoneura</name>
    <dbReference type="NCBI Taxonomy" id="428564"/>
    <lineage>
        <taxon>Eukaryota</taxon>
        <taxon>Metazoa</taxon>
        <taxon>Ecdysozoa</taxon>
        <taxon>Arthropoda</taxon>
        <taxon>Hexapoda</taxon>
        <taxon>Insecta</taxon>
        <taxon>Pterygota</taxon>
        <taxon>Neoptera</taxon>
        <taxon>Paraneoptera</taxon>
        <taxon>Hemiptera</taxon>
        <taxon>Sternorrhyncha</taxon>
        <taxon>Psylloidea</taxon>
        <taxon>Psyllidae</taxon>
        <taxon>Psyllinae</taxon>
        <taxon>Cacopsylla</taxon>
    </lineage>
</organism>
<dbReference type="Pfam" id="PF07986">
    <property type="entry name" value="TBCC"/>
    <property type="match status" value="1"/>
</dbReference>
<dbReference type="PROSITE" id="PS51329">
    <property type="entry name" value="C_CAP_COFACTOR_C"/>
    <property type="match status" value="1"/>
</dbReference>
<dbReference type="Gene3D" id="1.20.58.1250">
    <property type="entry name" value="Tubulin Binding Cofactor C, N-terminal domain"/>
    <property type="match status" value="1"/>
</dbReference>
<evidence type="ECO:0000256" key="7">
    <source>
        <dbReference type="SAM" id="MobiDB-lite"/>
    </source>
</evidence>
<dbReference type="GO" id="GO:0007023">
    <property type="term" value="P:post-chaperonin tubulin folding pathway"/>
    <property type="evidence" value="ECO:0007669"/>
    <property type="project" value="InterPro"/>
</dbReference>
<feature type="region of interest" description="Disordered" evidence="7">
    <location>
        <begin position="29"/>
        <end position="48"/>
    </location>
</feature>
<dbReference type="EMBL" id="HBUF01215868">
    <property type="protein sequence ID" value="CAG6667173.1"/>
    <property type="molecule type" value="Transcribed_RNA"/>
</dbReference>
<evidence type="ECO:0000256" key="6">
    <source>
        <dbReference type="ARBA" id="ARBA00026055"/>
    </source>
</evidence>
<dbReference type="InterPro" id="IPR027684">
    <property type="entry name" value="TBCC"/>
</dbReference>